<accession>A0ACB8CF56</accession>
<dbReference type="EMBL" id="CM023476">
    <property type="protein sequence ID" value="KAH7941349.1"/>
    <property type="molecule type" value="Genomic_DNA"/>
</dbReference>
<evidence type="ECO:0000313" key="2">
    <source>
        <dbReference type="Proteomes" id="UP000821865"/>
    </source>
</evidence>
<reference evidence="1" key="1">
    <citation type="submission" date="2020-05" db="EMBL/GenBank/DDBJ databases">
        <title>Large-scale comparative analyses of tick genomes elucidate their genetic diversity and vector capacities.</title>
        <authorList>
            <person name="Jia N."/>
            <person name="Wang J."/>
            <person name="Shi W."/>
            <person name="Du L."/>
            <person name="Sun Y."/>
            <person name="Zhan W."/>
            <person name="Jiang J."/>
            <person name="Wang Q."/>
            <person name="Zhang B."/>
            <person name="Ji P."/>
            <person name="Sakyi L.B."/>
            <person name="Cui X."/>
            <person name="Yuan T."/>
            <person name="Jiang B."/>
            <person name="Yang W."/>
            <person name="Lam T.T.-Y."/>
            <person name="Chang Q."/>
            <person name="Ding S."/>
            <person name="Wang X."/>
            <person name="Zhu J."/>
            <person name="Ruan X."/>
            <person name="Zhao L."/>
            <person name="Wei J."/>
            <person name="Que T."/>
            <person name="Du C."/>
            <person name="Cheng J."/>
            <person name="Dai P."/>
            <person name="Han X."/>
            <person name="Huang E."/>
            <person name="Gao Y."/>
            <person name="Liu J."/>
            <person name="Shao H."/>
            <person name="Ye R."/>
            <person name="Li L."/>
            <person name="Wei W."/>
            <person name="Wang X."/>
            <person name="Wang C."/>
            <person name="Yang T."/>
            <person name="Huo Q."/>
            <person name="Li W."/>
            <person name="Guo W."/>
            <person name="Chen H."/>
            <person name="Zhou L."/>
            <person name="Ni X."/>
            <person name="Tian J."/>
            <person name="Zhou Y."/>
            <person name="Sheng Y."/>
            <person name="Liu T."/>
            <person name="Pan Y."/>
            <person name="Xia L."/>
            <person name="Li J."/>
            <person name="Zhao F."/>
            <person name="Cao W."/>
        </authorList>
    </citation>
    <scope>NUCLEOTIDE SEQUENCE</scope>
    <source>
        <strain evidence="1">Dsil-2018</strain>
    </source>
</reference>
<dbReference type="Proteomes" id="UP000821865">
    <property type="component" value="Chromosome 7"/>
</dbReference>
<keyword evidence="2" id="KW-1185">Reference proteome</keyword>
<proteinExistence type="predicted"/>
<comment type="caution">
    <text evidence="1">The sequence shown here is derived from an EMBL/GenBank/DDBJ whole genome shotgun (WGS) entry which is preliminary data.</text>
</comment>
<sequence>MITSLFGVLFARSSPTHEPDEDYIGDEFALVLHLMKLHRQDRHRVPLYVESVVPTYMEFEFKKLFRLSRSTCGALIEEFEASSYYQEGTRGRPQISAEKTLLIALTYIGTQQTMYHIADKFDVSESTVHAAISRVLDFIFSISAREICWPDRDEKERSKRAFSELVRRRSGLPDVIGAIDGCHVRISRPSESEQSYYNRKKFHSIILQGVCNADMLFIDVFIGTPGSAHDARVLRDSFLYDEAPTNCEGGYLLGDAAYPLTTWLLPPYRQTTANWRPWMTAFNYAHSKQRVVIEGAFGILKARFQRLLWIDVGSIKQAVQIVLAACVLHNKARRCGDFVEDLEASDSGTDVSSAEPAEGDDAPALSAAAFRDSIAQSL</sequence>
<name>A0ACB8CF56_DERSI</name>
<protein>
    <submittedName>
        <fullName evidence="1">Uncharacterized protein</fullName>
    </submittedName>
</protein>
<organism evidence="1 2">
    <name type="scientific">Dermacentor silvarum</name>
    <name type="common">Tick</name>
    <dbReference type="NCBI Taxonomy" id="543639"/>
    <lineage>
        <taxon>Eukaryota</taxon>
        <taxon>Metazoa</taxon>
        <taxon>Ecdysozoa</taxon>
        <taxon>Arthropoda</taxon>
        <taxon>Chelicerata</taxon>
        <taxon>Arachnida</taxon>
        <taxon>Acari</taxon>
        <taxon>Parasitiformes</taxon>
        <taxon>Ixodida</taxon>
        <taxon>Ixodoidea</taxon>
        <taxon>Ixodidae</taxon>
        <taxon>Rhipicephalinae</taxon>
        <taxon>Dermacentor</taxon>
    </lineage>
</organism>
<evidence type="ECO:0000313" key="1">
    <source>
        <dbReference type="EMBL" id="KAH7941349.1"/>
    </source>
</evidence>
<gene>
    <name evidence="1" type="ORF">HPB49_012473</name>
</gene>